<dbReference type="PANTHER" id="PTHR12178:SF3">
    <property type="entry name" value="N-TERMINAL EF-HAND CALCIUM-BINDING PROTEIN 3"/>
    <property type="match status" value="1"/>
</dbReference>
<dbReference type="InterPro" id="IPR011992">
    <property type="entry name" value="EF-hand-dom_pair"/>
</dbReference>
<dbReference type="PROSITE" id="PS51725">
    <property type="entry name" value="ABM"/>
    <property type="match status" value="1"/>
</dbReference>
<dbReference type="CDD" id="cd00051">
    <property type="entry name" value="EFh"/>
    <property type="match status" value="1"/>
</dbReference>
<dbReference type="SUPFAM" id="SSF54909">
    <property type="entry name" value="Dimeric alpha+beta barrel"/>
    <property type="match status" value="1"/>
</dbReference>
<dbReference type="InterPro" id="IPR007138">
    <property type="entry name" value="ABM_dom"/>
</dbReference>
<dbReference type="InterPro" id="IPR011008">
    <property type="entry name" value="Dimeric_a/b-barrel"/>
</dbReference>
<dbReference type="InterPro" id="IPR039862">
    <property type="entry name" value="NECAB1/2/3"/>
</dbReference>
<dbReference type="KEGG" id="pgut:117663685"/>
<dbReference type="Pfam" id="PF00036">
    <property type="entry name" value="EF-hand_1"/>
    <property type="match status" value="1"/>
</dbReference>
<dbReference type="GO" id="GO:0005509">
    <property type="term" value="F:calcium ion binding"/>
    <property type="evidence" value="ECO:0007669"/>
    <property type="project" value="InterPro"/>
</dbReference>
<dbReference type="SMART" id="SM00054">
    <property type="entry name" value="EFh"/>
    <property type="match status" value="2"/>
</dbReference>
<dbReference type="OMA" id="RNNMNKS"/>
<dbReference type="RefSeq" id="XP_034269936.1">
    <property type="nucleotide sequence ID" value="XM_034414045.2"/>
</dbReference>
<dbReference type="CTD" id="63941"/>
<dbReference type="AlphaFoldDB" id="A0A6P9BNZ5"/>
<evidence type="ECO:0000259" key="4">
    <source>
        <dbReference type="PROSITE" id="PS51725"/>
    </source>
</evidence>
<feature type="domain" description="EF-hand" evidence="3">
    <location>
        <begin position="32"/>
        <end position="67"/>
    </location>
</feature>
<dbReference type="PROSITE" id="PS00018">
    <property type="entry name" value="EF_HAND_1"/>
    <property type="match status" value="1"/>
</dbReference>
<dbReference type="Gene3D" id="1.10.238.10">
    <property type="entry name" value="EF-hand"/>
    <property type="match status" value="1"/>
</dbReference>
<dbReference type="GO" id="GO:0005783">
    <property type="term" value="C:endoplasmic reticulum"/>
    <property type="evidence" value="ECO:0007669"/>
    <property type="project" value="TreeGrafter"/>
</dbReference>
<name>A0A6P9BNZ5_PANGU</name>
<reference evidence="6" key="1">
    <citation type="submission" date="2025-08" db="UniProtKB">
        <authorList>
            <consortium name="RefSeq"/>
        </authorList>
    </citation>
    <scope>IDENTIFICATION</scope>
    <source>
        <tissue evidence="6">Blood</tissue>
    </source>
</reference>
<keyword evidence="2" id="KW-0106">Calcium</keyword>
<dbReference type="InterPro" id="IPR018247">
    <property type="entry name" value="EF_Hand_1_Ca_BS"/>
</dbReference>
<dbReference type="Gene3D" id="3.30.70.100">
    <property type="match status" value="1"/>
</dbReference>
<dbReference type="PANTHER" id="PTHR12178">
    <property type="entry name" value="EF-HAND DOMAIN-CONTAINING PROTEIN"/>
    <property type="match status" value="1"/>
</dbReference>
<dbReference type="InParanoid" id="A0A6P9BNZ5"/>
<evidence type="ECO:0000313" key="6">
    <source>
        <dbReference type="RefSeq" id="XP_034269936.1"/>
    </source>
</evidence>
<dbReference type="PROSITE" id="PS50222">
    <property type="entry name" value="EF_HAND_2"/>
    <property type="match status" value="1"/>
</dbReference>
<dbReference type="GO" id="GO:0000137">
    <property type="term" value="C:Golgi cis cisterna"/>
    <property type="evidence" value="ECO:0007669"/>
    <property type="project" value="TreeGrafter"/>
</dbReference>
<dbReference type="GeneID" id="117663685"/>
<evidence type="ECO:0000259" key="3">
    <source>
        <dbReference type="PROSITE" id="PS50222"/>
    </source>
</evidence>
<protein>
    <submittedName>
        <fullName evidence="6">N-terminal EF-hand calcium-binding protein 3 isoform X1</fullName>
    </submittedName>
</protein>
<keyword evidence="5" id="KW-1185">Reference proteome</keyword>
<dbReference type="Proteomes" id="UP001652622">
    <property type="component" value="Unplaced"/>
</dbReference>
<dbReference type="Pfam" id="PF03992">
    <property type="entry name" value="ABM"/>
    <property type="match status" value="1"/>
</dbReference>
<dbReference type="OrthoDB" id="289247at2759"/>
<keyword evidence="1" id="KW-0479">Metal-binding</keyword>
<proteinExistence type="predicted"/>
<accession>A0A6P9BNZ5</accession>
<dbReference type="GO" id="GO:0042984">
    <property type="term" value="P:regulation of amyloid precursor protein biosynthetic process"/>
    <property type="evidence" value="ECO:0007669"/>
    <property type="project" value="TreeGrafter"/>
</dbReference>
<organism evidence="5 6">
    <name type="scientific">Pantherophis guttatus</name>
    <name type="common">Corn snake</name>
    <name type="synonym">Elaphe guttata</name>
    <dbReference type="NCBI Taxonomy" id="94885"/>
    <lineage>
        <taxon>Eukaryota</taxon>
        <taxon>Metazoa</taxon>
        <taxon>Chordata</taxon>
        <taxon>Craniata</taxon>
        <taxon>Vertebrata</taxon>
        <taxon>Euteleostomi</taxon>
        <taxon>Lepidosauria</taxon>
        <taxon>Squamata</taxon>
        <taxon>Bifurcata</taxon>
        <taxon>Unidentata</taxon>
        <taxon>Episquamata</taxon>
        <taxon>Toxicofera</taxon>
        <taxon>Serpentes</taxon>
        <taxon>Colubroidea</taxon>
        <taxon>Colubridae</taxon>
        <taxon>Colubrinae</taxon>
        <taxon>Pantherophis</taxon>
    </lineage>
</organism>
<evidence type="ECO:0000313" key="5">
    <source>
        <dbReference type="Proteomes" id="UP001652622"/>
    </source>
</evidence>
<dbReference type="InterPro" id="IPR002048">
    <property type="entry name" value="EF_hand_dom"/>
</dbReference>
<evidence type="ECO:0000256" key="1">
    <source>
        <dbReference type="ARBA" id="ARBA00022723"/>
    </source>
</evidence>
<gene>
    <name evidence="6" type="primary">NECAB3</name>
</gene>
<feature type="domain" description="ABM" evidence="4">
    <location>
        <begin position="259"/>
        <end position="347"/>
    </location>
</feature>
<dbReference type="SUPFAM" id="SSF47473">
    <property type="entry name" value="EF-hand"/>
    <property type="match status" value="1"/>
</dbReference>
<sequence length="386" mass="44165">MMACTEMLTMCLLSAKHAYHMKATETPQHYDKGLAIFHDIFRRADKNDDGKLSFEEFKKCCADGILNSEELWKLFNDIDRHHSGNLETEKLCDYFTEHLGEYRHVLSALEQLNIAVLSAMDKTKLAYESSSKMEQFVTRFLLRETMNQIQSLQVSLECAADTIEEQSGRERNKMNKSEALIGQHSTKRCGRRIQKNICYSPTDPYSGMLTTGVCVETDSQWPSEITQLQQLIGKLECKDPRLEPLKYNMVCKGTDSHILVAQRQISVAESGLVAFCQILQTYTETTAGQSSCLHVSAHKLASNTSFILYELWQDVVSWRSHLQSDNSKKFQHAITDLLDAPELLTTMLFPDWLNCSLFLPKFLHVKITARESLMKFLPKKILFPIL</sequence>
<evidence type="ECO:0000256" key="2">
    <source>
        <dbReference type="ARBA" id="ARBA00022837"/>
    </source>
</evidence>